<reference evidence="2 3" key="1">
    <citation type="submission" date="2015-06" db="EMBL/GenBank/DDBJ databases">
        <title>Expansion of signal transduction pathways in fungi by whole-genome duplication.</title>
        <authorList>
            <consortium name="DOE Joint Genome Institute"/>
            <person name="Corrochano L.M."/>
            <person name="Kuo A."/>
            <person name="Marcet-Houben M."/>
            <person name="Polaino S."/>
            <person name="Salamov A."/>
            <person name="Villalobos J.M."/>
            <person name="Alvarez M.I."/>
            <person name="Avalos J."/>
            <person name="Benito E.P."/>
            <person name="Benoit I."/>
            <person name="Burger G."/>
            <person name="Camino L.P."/>
            <person name="Canovas D."/>
            <person name="Cerda-Olmedo E."/>
            <person name="Cheng J.-F."/>
            <person name="Dominguez A."/>
            <person name="Elias M."/>
            <person name="Eslava A.P."/>
            <person name="Glaser F."/>
            <person name="Grimwood J."/>
            <person name="Gutierrez G."/>
            <person name="Heitman J."/>
            <person name="Henrissat B."/>
            <person name="Iturriaga E.A."/>
            <person name="Lang B.F."/>
            <person name="Lavin J.L."/>
            <person name="Lee S."/>
            <person name="Li W."/>
            <person name="Lindquist E."/>
            <person name="Lopez-Garcia S."/>
            <person name="Luque E.M."/>
            <person name="Marcos A.T."/>
            <person name="Martin J."/>
            <person name="Mccluskey K."/>
            <person name="Medina H.R."/>
            <person name="Miralles-Duran A."/>
            <person name="Miyazaki A."/>
            <person name="Munoz-Torres E."/>
            <person name="Oguiza J.A."/>
            <person name="Ohm R."/>
            <person name="Olmedo M."/>
            <person name="Orejas M."/>
            <person name="Ortiz-Castellanos L."/>
            <person name="Pisabarro A.G."/>
            <person name="Rodriguez-Romero J."/>
            <person name="Ruiz-Herrera J."/>
            <person name="Ruiz-Vazquez R."/>
            <person name="Sanz C."/>
            <person name="Schackwitz W."/>
            <person name="Schmutz J."/>
            <person name="Shahriari M."/>
            <person name="Shelest E."/>
            <person name="Silva-Franco F."/>
            <person name="Soanes D."/>
            <person name="Syed K."/>
            <person name="Tagua V.G."/>
            <person name="Talbot N.J."/>
            <person name="Thon M."/>
            <person name="De Vries R.P."/>
            <person name="Wiebenga A."/>
            <person name="Yadav J.S."/>
            <person name="Braun E.L."/>
            <person name="Baker S."/>
            <person name="Garre V."/>
            <person name="Horwitz B."/>
            <person name="Torres-Martinez S."/>
            <person name="Idnurm A."/>
            <person name="Herrera-Estrella A."/>
            <person name="Gabaldon T."/>
            <person name="Grigoriev I.V."/>
        </authorList>
    </citation>
    <scope>NUCLEOTIDE SEQUENCE [LARGE SCALE GENOMIC DNA]</scope>
    <source>
        <strain evidence="2 3">CBS 277.49</strain>
    </source>
</reference>
<protein>
    <submittedName>
        <fullName evidence="2">Uncharacterized protein</fullName>
    </submittedName>
</protein>
<feature type="region of interest" description="Disordered" evidence="1">
    <location>
        <begin position="48"/>
        <end position="91"/>
    </location>
</feature>
<dbReference type="EMBL" id="AMYB01000013">
    <property type="protein sequence ID" value="OAC97748.1"/>
    <property type="molecule type" value="Genomic_DNA"/>
</dbReference>
<keyword evidence="3" id="KW-1185">Reference proteome</keyword>
<accession>A0A168GJE5</accession>
<proteinExistence type="predicted"/>
<gene>
    <name evidence="2" type="ORF">MUCCIDRAFT_157587</name>
</gene>
<dbReference type="Proteomes" id="UP000077051">
    <property type="component" value="Unassembled WGS sequence"/>
</dbReference>
<comment type="caution">
    <text evidence="2">The sequence shown here is derived from an EMBL/GenBank/DDBJ whole genome shotgun (WGS) entry which is preliminary data.</text>
</comment>
<name>A0A168GJE5_MUCCL</name>
<organism evidence="2 3">
    <name type="scientific">Mucor lusitanicus CBS 277.49</name>
    <dbReference type="NCBI Taxonomy" id="747725"/>
    <lineage>
        <taxon>Eukaryota</taxon>
        <taxon>Fungi</taxon>
        <taxon>Fungi incertae sedis</taxon>
        <taxon>Mucoromycota</taxon>
        <taxon>Mucoromycotina</taxon>
        <taxon>Mucoromycetes</taxon>
        <taxon>Mucorales</taxon>
        <taxon>Mucorineae</taxon>
        <taxon>Mucoraceae</taxon>
        <taxon>Mucor</taxon>
    </lineage>
</organism>
<feature type="compositionally biased region" description="Acidic residues" evidence="1">
    <location>
        <begin position="71"/>
        <end position="90"/>
    </location>
</feature>
<evidence type="ECO:0000313" key="2">
    <source>
        <dbReference type="EMBL" id="OAC97748.1"/>
    </source>
</evidence>
<sequence>MRKALKEHKTYMDNHGGVGVFAMGSRHRQLMARMYKRKMARLAEGYYGFSSGEDEPEEPLPFEAEAHADAADDADDAADNDADDAADDADDLSRQSMQFYIDVLNQYGDDAHLHIRIPSSVMGSGLARLRQNGNNASAPSEC</sequence>
<dbReference type="VEuPathDB" id="FungiDB:MUCCIDRAFT_157587"/>
<evidence type="ECO:0000256" key="1">
    <source>
        <dbReference type="SAM" id="MobiDB-lite"/>
    </source>
</evidence>
<dbReference type="AlphaFoldDB" id="A0A168GJE5"/>
<evidence type="ECO:0000313" key="3">
    <source>
        <dbReference type="Proteomes" id="UP000077051"/>
    </source>
</evidence>